<evidence type="ECO:0000313" key="1">
    <source>
        <dbReference type="EMBL" id="MFC7373201.1"/>
    </source>
</evidence>
<proteinExistence type="predicted"/>
<dbReference type="RefSeq" id="WP_379750878.1">
    <property type="nucleotide sequence ID" value="NZ_JBHTCP010000050.1"/>
</dbReference>
<organism evidence="1 2">
    <name type="scientific">Fictibacillus iocasae</name>
    <dbReference type="NCBI Taxonomy" id="2715437"/>
    <lineage>
        <taxon>Bacteria</taxon>
        <taxon>Bacillati</taxon>
        <taxon>Bacillota</taxon>
        <taxon>Bacilli</taxon>
        <taxon>Bacillales</taxon>
        <taxon>Fictibacillaceae</taxon>
        <taxon>Fictibacillus</taxon>
    </lineage>
</organism>
<gene>
    <name evidence="1" type="ORF">ACFQPF_16285</name>
</gene>
<reference evidence="2" key="1">
    <citation type="journal article" date="2019" name="Int. J. Syst. Evol. Microbiol.">
        <title>The Global Catalogue of Microorganisms (GCM) 10K type strain sequencing project: providing services to taxonomists for standard genome sequencing and annotation.</title>
        <authorList>
            <consortium name="The Broad Institute Genomics Platform"/>
            <consortium name="The Broad Institute Genome Sequencing Center for Infectious Disease"/>
            <person name="Wu L."/>
            <person name="Ma J."/>
        </authorList>
    </citation>
    <scope>NUCLEOTIDE SEQUENCE [LARGE SCALE GENOMIC DNA]</scope>
    <source>
        <strain evidence="2">NBRC 106396</strain>
    </source>
</reference>
<comment type="caution">
    <text evidence="1">The sequence shown here is derived from an EMBL/GenBank/DDBJ whole genome shotgun (WGS) entry which is preliminary data.</text>
</comment>
<dbReference type="Proteomes" id="UP001596549">
    <property type="component" value="Unassembled WGS sequence"/>
</dbReference>
<evidence type="ECO:0000313" key="2">
    <source>
        <dbReference type="Proteomes" id="UP001596549"/>
    </source>
</evidence>
<name>A0ABW2NX44_9BACL</name>
<accession>A0ABW2NX44</accession>
<evidence type="ECO:0008006" key="3">
    <source>
        <dbReference type="Google" id="ProtNLM"/>
    </source>
</evidence>
<protein>
    <recommendedName>
        <fullName evidence="3">DUF4901 domain-containing protein</fullName>
    </recommendedName>
</protein>
<keyword evidence="2" id="KW-1185">Reference proteome</keyword>
<sequence length="415" mass="48105">MHPLIEELIEKARITAQLNHHHLYLWELYREKDALYQTRYLLSMEWFPVGKKKRMKDGSNPPGTVSITMDMHSKRLKSIIFVHGKGSNIKVNHVEEWISSVTGILPSQYKCTRQNEGDYELQACVRKIPVHPGGYINIQTDDHGNLTMFSQSGYFPNDDEAAAEEFRLTVEDVWDSYYSQLKFHEVPSKKENRYISLFSIEEVFVVNDDQSLITYEITGHEEMTVVVDQGLNWEEVEKGKKAKLKPLDWNHEKVTMLDVLENQPHPDLIPLTEREIENAKRAVLSFMQNQYPKESGIWYLLHLKRDGGYMNALLKMAGDKSVFAKWKRLFLDSEGHHVINAMDNDWLIDAVKELEPVGQPALNKDEAFSRLTPYLQIQPFYVYHNSQKRFVLSGKLDCAYAVDAVTGELLELNKI</sequence>
<dbReference type="EMBL" id="JBHTCP010000050">
    <property type="protein sequence ID" value="MFC7373201.1"/>
    <property type="molecule type" value="Genomic_DNA"/>
</dbReference>